<keyword evidence="1" id="KW-0732">Signal</keyword>
<evidence type="ECO:0000313" key="3">
    <source>
        <dbReference type="Proteomes" id="UP000296201"/>
    </source>
</evidence>
<dbReference type="OrthoDB" id="5612689at2"/>
<evidence type="ECO:0000313" key="2">
    <source>
        <dbReference type="EMBL" id="QBZ83649.1"/>
    </source>
</evidence>
<reference evidence="2 3" key="1">
    <citation type="submission" date="2018-08" db="EMBL/GenBank/DDBJ databases">
        <title>Horizontal acquisition of hydrogen conversion ability and other habitat adaptations in Hydrogenovibrio crunogenus strains.</title>
        <authorList>
            <person name="Gonnella G."/>
            <person name="Adam N."/>
            <person name="Perner M."/>
        </authorList>
    </citation>
    <scope>NUCLEOTIDE SEQUENCE [LARGE SCALE GENOMIC DNA]</scope>
    <source>
        <strain evidence="2 3">SP-41</strain>
    </source>
</reference>
<gene>
    <name evidence="2" type="ORF">GHNINEIG_01710</name>
</gene>
<dbReference type="AlphaFoldDB" id="A0A4P7P123"/>
<evidence type="ECO:0000256" key="1">
    <source>
        <dbReference type="SAM" id="SignalP"/>
    </source>
</evidence>
<dbReference type="EMBL" id="CP032096">
    <property type="protein sequence ID" value="QBZ83649.1"/>
    <property type="molecule type" value="Genomic_DNA"/>
</dbReference>
<dbReference type="Proteomes" id="UP000296201">
    <property type="component" value="Chromosome"/>
</dbReference>
<organism evidence="2 3">
    <name type="scientific">Hydrogenovibrio crunogenus</name>
    <dbReference type="NCBI Taxonomy" id="39765"/>
    <lineage>
        <taxon>Bacteria</taxon>
        <taxon>Pseudomonadati</taxon>
        <taxon>Pseudomonadota</taxon>
        <taxon>Gammaproteobacteria</taxon>
        <taxon>Thiotrichales</taxon>
        <taxon>Piscirickettsiaceae</taxon>
        <taxon>Hydrogenovibrio</taxon>
    </lineage>
</organism>
<feature type="chain" id="PRO_5020389799" description="Lipoprotein" evidence="1">
    <location>
        <begin position="19"/>
        <end position="110"/>
    </location>
</feature>
<sequence precursor="true">MKKLLVSAAVIATLSLGACSSNQSKSASSYDSVISEATSTHAIAKKNGYVWKQKKMKKAYVDHYIAKAEAAKKKGDDKAAMKYANEALKTAKAEVHQMKEYADLKPAWIK</sequence>
<evidence type="ECO:0008006" key="4">
    <source>
        <dbReference type="Google" id="ProtNLM"/>
    </source>
</evidence>
<proteinExistence type="predicted"/>
<dbReference type="RefSeq" id="WP_135796248.1">
    <property type="nucleotide sequence ID" value="NZ_CP032096.1"/>
</dbReference>
<feature type="signal peptide" evidence="1">
    <location>
        <begin position="1"/>
        <end position="18"/>
    </location>
</feature>
<dbReference type="PROSITE" id="PS51257">
    <property type="entry name" value="PROKAR_LIPOPROTEIN"/>
    <property type="match status" value="1"/>
</dbReference>
<name>A0A4P7P123_9GAMM</name>
<protein>
    <recommendedName>
        <fullName evidence="4">Lipoprotein</fullName>
    </recommendedName>
</protein>
<accession>A0A4P7P123</accession>
<keyword evidence="3" id="KW-1185">Reference proteome</keyword>